<keyword evidence="3" id="KW-0272">Extracellular matrix</keyword>
<dbReference type="Pfam" id="PF07645">
    <property type="entry name" value="EGF_CA"/>
    <property type="match status" value="6"/>
</dbReference>
<keyword evidence="5" id="KW-0732">Signal</keyword>
<dbReference type="SMART" id="SM00179">
    <property type="entry name" value="EGF_CA"/>
    <property type="match status" value="8"/>
</dbReference>
<accession>A0AAD7YGB5</accession>
<dbReference type="Pfam" id="PF00683">
    <property type="entry name" value="TB"/>
    <property type="match status" value="1"/>
</dbReference>
<dbReference type="AlphaFoldDB" id="A0AAD7YGB5"/>
<dbReference type="InterPro" id="IPR017878">
    <property type="entry name" value="TB_dom"/>
</dbReference>
<reference evidence="12" key="1">
    <citation type="submission" date="2023-03" db="EMBL/GenBank/DDBJ databases">
        <title>Chromosome-level genomes of two armyworms, Mythimna separata and Mythimna loreyi, provide insights into the biosynthesis and reception of sex pheromones.</title>
        <authorList>
            <person name="Zhao H."/>
        </authorList>
    </citation>
    <scope>NUCLEOTIDE SEQUENCE</scope>
    <source>
        <strain evidence="12">BeijingLab</strain>
        <tissue evidence="12">Pupa</tissue>
    </source>
</reference>
<keyword evidence="7" id="KW-1015">Disulfide bond</keyword>
<evidence type="ECO:0000256" key="4">
    <source>
        <dbReference type="ARBA" id="ARBA00022536"/>
    </source>
</evidence>
<proteinExistence type="predicted"/>
<evidence type="ECO:0000256" key="2">
    <source>
        <dbReference type="ARBA" id="ARBA00022525"/>
    </source>
</evidence>
<feature type="domain" description="TB" evidence="11">
    <location>
        <begin position="55"/>
        <end position="117"/>
    </location>
</feature>
<keyword evidence="8" id="KW-0325">Glycoprotein</keyword>
<evidence type="ECO:0000256" key="7">
    <source>
        <dbReference type="ARBA" id="ARBA00023157"/>
    </source>
</evidence>
<gene>
    <name evidence="12" type="ORF">PYW07_002995</name>
</gene>
<dbReference type="EMBL" id="JARGEI010000019">
    <property type="protein sequence ID" value="KAJ8714770.1"/>
    <property type="molecule type" value="Genomic_DNA"/>
</dbReference>
<dbReference type="SUPFAM" id="SSF57581">
    <property type="entry name" value="TB module/8-cys domain"/>
    <property type="match status" value="1"/>
</dbReference>
<evidence type="ECO:0000256" key="6">
    <source>
        <dbReference type="ARBA" id="ARBA00022737"/>
    </source>
</evidence>
<dbReference type="PROSITE" id="PS50026">
    <property type="entry name" value="EGF_3"/>
    <property type="match status" value="4"/>
</dbReference>
<keyword evidence="13" id="KW-1185">Reference proteome</keyword>
<dbReference type="InterPro" id="IPR001881">
    <property type="entry name" value="EGF-like_Ca-bd_dom"/>
</dbReference>
<feature type="domain" description="EGF-like" evidence="10">
    <location>
        <begin position="193"/>
        <end position="233"/>
    </location>
</feature>
<dbReference type="InterPro" id="IPR000152">
    <property type="entry name" value="EGF-type_Asp/Asn_hydroxyl_site"/>
</dbReference>
<keyword evidence="4 9" id="KW-0245">EGF-like domain</keyword>
<dbReference type="PANTHER" id="PTHR47333:SF4">
    <property type="entry name" value="EGF-LIKE DOMAIN-CONTAINING PROTEIN"/>
    <property type="match status" value="1"/>
</dbReference>
<dbReference type="FunFam" id="2.10.25.10:FF:000038">
    <property type="entry name" value="Fibrillin 2"/>
    <property type="match status" value="1"/>
</dbReference>
<feature type="domain" description="EGF-like" evidence="10">
    <location>
        <begin position="273"/>
        <end position="310"/>
    </location>
</feature>
<dbReference type="Gene3D" id="3.90.290.10">
    <property type="entry name" value="TGF-beta binding (TB) domain"/>
    <property type="match status" value="1"/>
</dbReference>
<evidence type="ECO:0000259" key="11">
    <source>
        <dbReference type="PROSITE" id="PS51364"/>
    </source>
</evidence>
<dbReference type="SUPFAM" id="SSF57184">
    <property type="entry name" value="Growth factor receptor domain"/>
    <property type="match status" value="2"/>
</dbReference>
<evidence type="ECO:0000256" key="8">
    <source>
        <dbReference type="ARBA" id="ARBA00023180"/>
    </source>
</evidence>
<dbReference type="PROSITE" id="PS01186">
    <property type="entry name" value="EGF_2"/>
    <property type="match status" value="3"/>
</dbReference>
<protein>
    <submittedName>
        <fullName evidence="12">Uncharacterized protein</fullName>
    </submittedName>
</protein>
<dbReference type="PANTHER" id="PTHR47333">
    <property type="entry name" value="VON WILLEBRAND FACTOR C AND EGF DOMAIN-CONTAINING PROTEIN"/>
    <property type="match status" value="1"/>
</dbReference>
<organism evidence="12 13">
    <name type="scientific">Mythimna separata</name>
    <name type="common">Oriental armyworm</name>
    <name type="synonym">Pseudaletia separata</name>
    <dbReference type="NCBI Taxonomy" id="271217"/>
    <lineage>
        <taxon>Eukaryota</taxon>
        <taxon>Metazoa</taxon>
        <taxon>Ecdysozoa</taxon>
        <taxon>Arthropoda</taxon>
        <taxon>Hexapoda</taxon>
        <taxon>Insecta</taxon>
        <taxon>Pterygota</taxon>
        <taxon>Neoptera</taxon>
        <taxon>Endopterygota</taxon>
        <taxon>Lepidoptera</taxon>
        <taxon>Glossata</taxon>
        <taxon>Ditrysia</taxon>
        <taxon>Noctuoidea</taxon>
        <taxon>Noctuidae</taxon>
        <taxon>Noctuinae</taxon>
        <taxon>Hadenini</taxon>
        <taxon>Mythimna</taxon>
    </lineage>
</organism>
<evidence type="ECO:0000259" key="10">
    <source>
        <dbReference type="PROSITE" id="PS50026"/>
    </source>
</evidence>
<keyword evidence="6" id="KW-0677">Repeat</keyword>
<evidence type="ECO:0000256" key="9">
    <source>
        <dbReference type="PROSITE-ProRule" id="PRU00076"/>
    </source>
</evidence>
<dbReference type="SMART" id="SM00181">
    <property type="entry name" value="EGF"/>
    <property type="match status" value="8"/>
</dbReference>
<dbReference type="InterPro" id="IPR036773">
    <property type="entry name" value="TB_dom_sf"/>
</dbReference>
<dbReference type="FunFam" id="2.10.25.10:FF:000014">
    <property type="entry name" value="Latent-transforming growth factor beta-binding protein 3"/>
    <property type="match status" value="1"/>
</dbReference>
<comment type="caution">
    <text evidence="9">Lacks conserved residue(s) required for the propagation of feature annotation.</text>
</comment>
<comment type="caution">
    <text evidence="12">The sequence shown here is derived from an EMBL/GenBank/DDBJ whole genome shotgun (WGS) entry which is preliminary data.</text>
</comment>
<dbReference type="InterPro" id="IPR018097">
    <property type="entry name" value="EGF_Ca-bd_CS"/>
</dbReference>
<dbReference type="CDD" id="cd00054">
    <property type="entry name" value="EGF_CA"/>
    <property type="match status" value="2"/>
</dbReference>
<evidence type="ECO:0000256" key="5">
    <source>
        <dbReference type="ARBA" id="ARBA00022729"/>
    </source>
</evidence>
<dbReference type="FunFam" id="2.10.25.10:FF:000010">
    <property type="entry name" value="Pro-epidermal growth factor"/>
    <property type="match status" value="1"/>
</dbReference>
<dbReference type="InterPro" id="IPR009030">
    <property type="entry name" value="Growth_fac_rcpt_cys_sf"/>
</dbReference>
<dbReference type="Gene3D" id="2.10.25.10">
    <property type="entry name" value="Laminin"/>
    <property type="match status" value="7"/>
</dbReference>
<dbReference type="PROSITE" id="PS01187">
    <property type="entry name" value="EGF_CA"/>
    <property type="match status" value="2"/>
</dbReference>
<sequence length="737" mass="80120">MTAWLVSVSTMIYEKDPDRCSPGVCINTEGGFACDCDAGYQPSDDGMACIDHRTGMCHRSLVSGRCMPEPWPRAIASTPVPPAHVTKAQCCCTLGVAWGPECELCPQPGTPERLELCSPINLGGGGGPGGNVLIPGLTGENHGLIGNGIDMFDVDECAAMPGLCAPGRCVNTIGSFRCVCGRGYKAAGDVCADVDECSVRPPPCEQLCKNTEGSYECLCRTGYEVDEDGANCRDVDECERGTHTCQQICSNTEGSYECSCQDGYEKRGDACVDVNECHEEGLCPPPGKCVNLLGSYRCVCPRGFRLDLAGARCMDRDECDDGRCQSPCRNYAGGYRCDCPAGTSRSPSGVCVPQDACSGGPCGASPCFAVGGAYRCGCPSGYGWDAAHAVCLQLAGGCATASCLYGCNSFGDSYQCGCPAGYQLVGAGHCLTALDGALPPDDIGDAPVFPVRDQYKIGGDKDLISTEGCFSCKVNGRRRRAPDEAIVYANGTMIVRKRKRRSRRRRSLLEPEAELIVVTAKPQQTWGRAPLLRLLPAEGGARPHYRIAYGDTDKDFVLSKRDGTWALRLRRHLKSQGGARPHYRIAYGDTDKDFVLSKRDGTWALRLRRHLKSQGGARPHYRIAYGDTDKDFVLSKRDGTWALRLRRHLKSQGGARPHYRIAYGDTDKDFVLSKRDGTWALRLRRHLKSQTVMERQLELEARFVAPPEPGRRRSRRHADVPAPLRLYVSVRVAPSKR</sequence>
<dbReference type="FunFam" id="2.10.25.10:FF:000017">
    <property type="entry name" value="latent-transforming growth factor beta-binding protein 4 isoform X1"/>
    <property type="match status" value="1"/>
</dbReference>
<name>A0AAD7YGB5_MYTSE</name>
<dbReference type="InterPro" id="IPR000742">
    <property type="entry name" value="EGF"/>
</dbReference>
<evidence type="ECO:0000313" key="12">
    <source>
        <dbReference type="EMBL" id="KAJ8714770.1"/>
    </source>
</evidence>
<keyword evidence="2" id="KW-0964">Secreted</keyword>
<evidence type="ECO:0000256" key="1">
    <source>
        <dbReference type="ARBA" id="ARBA00004498"/>
    </source>
</evidence>
<dbReference type="GO" id="GO:0005509">
    <property type="term" value="F:calcium ion binding"/>
    <property type="evidence" value="ECO:0007669"/>
    <property type="project" value="InterPro"/>
</dbReference>
<dbReference type="SUPFAM" id="SSF57196">
    <property type="entry name" value="EGF/Laminin"/>
    <property type="match status" value="1"/>
</dbReference>
<dbReference type="PROSITE" id="PS00010">
    <property type="entry name" value="ASX_HYDROXYL"/>
    <property type="match status" value="4"/>
</dbReference>
<feature type="domain" description="EGF-like" evidence="10">
    <location>
        <begin position="153"/>
        <end position="192"/>
    </location>
</feature>
<dbReference type="InterPro" id="IPR052080">
    <property type="entry name" value="vWF_C/EGF_Fibrillin"/>
</dbReference>
<dbReference type="Proteomes" id="UP001231518">
    <property type="component" value="Chromosome 13"/>
</dbReference>
<feature type="domain" description="EGF-like" evidence="10">
    <location>
        <begin position="234"/>
        <end position="272"/>
    </location>
</feature>
<evidence type="ECO:0000256" key="3">
    <source>
        <dbReference type="ARBA" id="ARBA00022530"/>
    </source>
</evidence>
<evidence type="ECO:0000313" key="13">
    <source>
        <dbReference type="Proteomes" id="UP001231518"/>
    </source>
</evidence>
<comment type="subcellular location">
    <subcellularLocation>
        <location evidence="1">Secreted</location>
        <location evidence="1">Extracellular space</location>
        <location evidence="1">Extracellular matrix</location>
    </subcellularLocation>
</comment>
<dbReference type="InterPro" id="IPR049883">
    <property type="entry name" value="NOTCH1_EGF-like"/>
</dbReference>
<dbReference type="GO" id="GO:0071944">
    <property type="term" value="C:cell periphery"/>
    <property type="evidence" value="ECO:0007669"/>
    <property type="project" value="UniProtKB-ARBA"/>
</dbReference>
<dbReference type="PROSITE" id="PS51364">
    <property type="entry name" value="TB"/>
    <property type="match status" value="1"/>
</dbReference>